<evidence type="ECO:0000313" key="4">
    <source>
        <dbReference type="Proteomes" id="UP000799118"/>
    </source>
</evidence>
<evidence type="ECO:0000259" key="2">
    <source>
        <dbReference type="Pfam" id="PF20151"/>
    </source>
</evidence>
<dbReference type="Proteomes" id="UP000799118">
    <property type="component" value="Unassembled WGS sequence"/>
</dbReference>
<feature type="transmembrane region" description="Helical" evidence="1">
    <location>
        <begin position="15"/>
        <end position="34"/>
    </location>
</feature>
<protein>
    <recommendedName>
        <fullName evidence="2">DUF6533 domain-containing protein</fullName>
    </recommendedName>
</protein>
<keyword evidence="1" id="KW-0812">Transmembrane</keyword>
<evidence type="ECO:0000256" key="1">
    <source>
        <dbReference type="SAM" id="Phobius"/>
    </source>
</evidence>
<feature type="transmembrane region" description="Helical" evidence="1">
    <location>
        <begin position="179"/>
        <end position="198"/>
    </location>
</feature>
<feature type="transmembrane region" description="Helical" evidence="1">
    <location>
        <begin position="219"/>
        <end position="240"/>
    </location>
</feature>
<keyword evidence="4" id="KW-1185">Reference proteome</keyword>
<keyword evidence="1" id="KW-0472">Membrane</keyword>
<gene>
    <name evidence="3" type="ORF">BT96DRAFT_116726</name>
</gene>
<dbReference type="InterPro" id="IPR045340">
    <property type="entry name" value="DUF6533"/>
</dbReference>
<accession>A0A6A4HHD2</accession>
<feature type="transmembrane region" description="Helical" evidence="1">
    <location>
        <begin position="246"/>
        <end position="265"/>
    </location>
</feature>
<dbReference type="EMBL" id="ML769516">
    <property type="protein sequence ID" value="KAE9396285.1"/>
    <property type="molecule type" value="Genomic_DNA"/>
</dbReference>
<evidence type="ECO:0000313" key="3">
    <source>
        <dbReference type="EMBL" id="KAE9396285.1"/>
    </source>
</evidence>
<proteinExistence type="predicted"/>
<dbReference type="AlphaFoldDB" id="A0A6A4HHD2"/>
<feature type="transmembrane region" description="Helical" evidence="1">
    <location>
        <begin position="123"/>
        <end position="140"/>
    </location>
</feature>
<feature type="transmembrane region" description="Helical" evidence="1">
    <location>
        <begin position="92"/>
        <end position="111"/>
    </location>
</feature>
<keyword evidence="1" id="KW-1133">Transmembrane helix</keyword>
<dbReference type="OrthoDB" id="2745134at2759"/>
<name>A0A6A4HHD2_9AGAR</name>
<sequence>MTLFNNVEPQVQGSWYHFLQLAACVIVIYDYLLTFDLEVERFWKANRGTQRFPAILFYLNRYITLLGILPVMLFTVWPEPVLNSCKCKALQTYLWIFYSLVLMIVNLLFILRLYAIYGGSKRIAIFLSVVSTCVGANNAYHGYCTIMEQLAIDIDLQLSIIEKVGCIQGDTGQQGLHMVYTWVGVVVFDICVFSLTLWKTMKLRSKYFSGIASMIMRDGAMYFGVIALLNTVNILSFALGSYFTKSMFSALSTVIASVMILHLMLNLRDHEPPNISIHCTAV</sequence>
<feature type="domain" description="DUF6533" evidence="2">
    <location>
        <begin position="19"/>
        <end position="66"/>
    </location>
</feature>
<feature type="transmembrane region" description="Helical" evidence="1">
    <location>
        <begin position="55"/>
        <end position="77"/>
    </location>
</feature>
<reference evidence="3" key="1">
    <citation type="journal article" date="2019" name="Environ. Microbiol.">
        <title>Fungal ecological strategies reflected in gene transcription - a case study of two litter decomposers.</title>
        <authorList>
            <person name="Barbi F."/>
            <person name="Kohler A."/>
            <person name="Barry K."/>
            <person name="Baskaran P."/>
            <person name="Daum C."/>
            <person name="Fauchery L."/>
            <person name="Ihrmark K."/>
            <person name="Kuo A."/>
            <person name="LaButti K."/>
            <person name="Lipzen A."/>
            <person name="Morin E."/>
            <person name="Grigoriev I.V."/>
            <person name="Henrissat B."/>
            <person name="Lindahl B."/>
            <person name="Martin F."/>
        </authorList>
    </citation>
    <scope>NUCLEOTIDE SEQUENCE</scope>
    <source>
        <strain evidence="3">JB14</strain>
    </source>
</reference>
<organism evidence="3 4">
    <name type="scientific">Gymnopus androsaceus JB14</name>
    <dbReference type="NCBI Taxonomy" id="1447944"/>
    <lineage>
        <taxon>Eukaryota</taxon>
        <taxon>Fungi</taxon>
        <taxon>Dikarya</taxon>
        <taxon>Basidiomycota</taxon>
        <taxon>Agaricomycotina</taxon>
        <taxon>Agaricomycetes</taxon>
        <taxon>Agaricomycetidae</taxon>
        <taxon>Agaricales</taxon>
        <taxon>Marasmiineae</taxon>
        <taxon>Omphalotaceae</taxon>
        <taxon>Gymnopus</taxon>
    </lineage>
</organism>
<dbReference type="Pfam" id="PF20151">
    <property type="entry name" value="DUF6533"/>
    <property type="match status" value="1"/>
</dbReference>